<dbReference type="RefSeq" id="WP_079537241.1">
    <property type="nucleotide sequence ID" value="NZ_LT670844.1"/>
</dbReference>
<dbReference type="InterPro" id="IPR041657">
    <property type="entry name" value="HTH_17"/>
</dbReference>
<evidence type="ECO:0000313" key="2">
    <source>
        <dbReference type="EMBL" id="SHJ62773.1"/>
    </source>
</evidence>
<reference evidence="2 3" key="1">
    <citation type="submission" date="2016-11" db="EMBL/GenBank/DDBJ databases">
        <authorList>
            <person name="Jaros S."/>
            <person name="Januszkiewicz K."/>
            <person name="Wedrychowicz H."/>
        </authorList>
    </citation>
    <scope>NUCLEOTIDE SEQUENCE [LARGE SCALE GENOMIC DNA]</scope>
    <source>
        <strain evidence="2 3">GAS499</strain>
    </source>
</reference>
<proteinExistence type="predicted"/>
<dbReference type="NCBIfam" id="TIGR01764">
    <property type="entry name" value="excise"/>
    <property type="match status" value="1"/>
</dbReference>
<dbReference type="InterPro" id="IPR010093">
    <property type="entry name" value="SinI_DNA-bd"/>
</dbReference>
<protein>
    <submittedName>
        <fullName evidence="2">DNA binding domain-containing protein, excisionase family</fullName>
    </submittedName>
</protein>
<organism evidence="2 3">
    <name type="scientific">Bradyrhizobium lablabi</name>
    <dbReference type="NCBI Taxonomy" id="722472"/>
    <lineage>
        <taxon>Bacteria</taxon>
        <taxon>Pseudomonadati</taxon>
        <taxon>Pseudomonadota</taxon>
        <taxon>Alphaproteobacteria</taxon>
        <taxon>Hyphomicrobiales</taxon>
        <taxon>Nitrobacteraceae</taxon>
        <taxon>Bradyrhizobium</taxon>
    </lineage>
</organism>
<accession>A0A1M6KV49</accession>
<dbReference type="EMBL" id="LT670844">
    <property type="protein sequence ID" value="SHJ62773.1"/>
    <property type="molecule type" value="Genomic_DNA"/>
</dbReference>
<dbReference type="Pfam" id="PF12728">
    <property type="entry name" value="HTH_17"/>
    <property type="match status" value="1"/>
</dbReference>
<dbReference type="OrthoDB" id="8455293at2"/>
<sequence length="75" mass="8091">MNEFGQKGVVPLAERLSLSPEEASALTGIGLTSIRQAAASGALKARKHGTRTIILRDDLEDWLQTMPMIGRKMVG</sequence>
<dbReference type="AlphaFoldDB" id="A0A1M6KV49"/>
<evidence type="ECO:0000259" key="1">
    <source>
        <dbReference type="Pfam" id="PF12728"/>
    </source>
</evidence>
<name>A0A1M6KV49_9BRAD</name>
<gene>
    <name evidence="2" type="ORF">SAMN05444159_1088</name>
</gene>
<dbReference type="GO" id="GO:0003677">
    <property type="term" value="F:DNA binding"/>
    <property type="evidence" value="ECO:0007669"/>
    <property type="project" value="InterPro"/>
</dbReference>
<dbReference type="Proteomes" id="UP000189935">
    <property type="component" value="Chromosome I"/>
</dbReference>
<feature type="domain" description="Helix-turn-helix" evidence="1">
    <location>
        <begin position="18"/>
        <end position="65"/>
    </location>
</feature>
<evidence type="ECO:0000313" key="3">
    <source>
        <dbReference type="Proteomes" id="UP000189935"/>
    </source>
</evidence>